<dbReference type="OrthoDB" id="10624919at2759"/>
<protein>
    <submittedName>
        <fullName evidence="1">Uncharacterized protein</fullName>
    </submittedName>
</protein>
<evidence type="ECO:0000313" key="2">
    <source>
        <dbReference type="Proteomes" id="UP000230750"/>
    </source>
</evidence>
<dbReference type="Proteomes" id="UP000230750">
    <property type="component" value="Unassembled WGS sequence"/>
</dbReference>
<reference evidence="1 2" key="1">
    <citation type="journal article" date="2017" name="PLoS Biol.">
        <title>The sea cucumber genome provides insights into morphological evolution and visceral regeneration.</title>
        <authorList>
            <person name="Zhang X."/>
            <person name="Sun L."/>
            <person name="Yuan J."/>
            <person name="Sun Y."/>
            <person name="Gao Y."/>
            <person name="Zhang L."/>
            <person name="Li S."/>
            <person name="Dai H."/>
            <person name="Hamel J.F."/>
            <person name="Liu C."/>
            <person name="Yu Y."/>
            <person name="Liu S."/>
            <person name="Lin W."/>
            <person name="Guo K."/>
            <person name="Jin S."/>
            <person name="Xu P."/>
            <person name="Storey K.B."/>
            <person name="Huan P."/>
            <person name="Zhang T."/>
            <person name="Zhou Y."/>
            <person name="Zhang J."/>
            <person name="Lin C."/>
            <person name="Li X."/>
            <person name="Xing L."/>
            <person name="Huo D."/>
            <person name="Sun M."/>
            <person name="Wang L."/>
            <person name="Mercier A."/>
            <person name="Li F."/>
            <person name="Yang H."/>
            <person name="Xiang J."/>
        </authorList>
    </citation>
    <scope>NUCLEOTIDE SEQUENCE [LARGE SCALE GENOMIC DNA]</scope>
    <source>
        <strain evidence="1">Shaxun</strain>
        <tissue evidence="1">Muscle</tissue>
    </source>
</reference>
<name>A0A2G8JKL4_STIJA</name>
<keyword evidence="2" id="KW-1185">Reference proteome</keyword>
<sequence length="412" mass="47792">MDKAQTTKLLTCGFDLQRGLTESIDCLEHLDLDTSWGQWSADEGLSVHPHDHTCMTGWRTSKLNPQFPRFCPPDKMRKRRRGNYYLRFYGQHDSSKDTRSESYVFVHHGNWRQYMKQYRKYHTVGQVGRVDCKDLEWKHLLGHINIGETLKELLFNSRDYSSRRTPKRNLFHSFNLASVKQKNDQRPLLWMKNDCKISNKVLHDSPHDVITSRSKTVREENAGKNIKEHSSRIVRKQKWKSLRKPNSHKHVIADQTSKDSRSMEHVDQTKARKIVPHDFISEMRTARTRLGNNTVGRSLDNCHGNGLSGRQSKYDGLYNDIQFTLFKAEGVGSLKLTNGDQIQDTTRRKKVGDIEKELIQNKKHSRLAKDFKSKLSLVESKPETLSSADILTENGRQHFSIVSYGSLSKLSR</sequence>
<accession>A0A2G8JKL4</accession>
<dbReference type="AlphaFoldDB" id="A0A2G8JKL4"/>
<organism evidence="1 2">
    <name type="scientific">Stichopus japonicus</name>
    <name type="common">Sea cucumber</name>
    <dbReference type="NCBI Taxonomy" id="307972"/>
    <lineage>
        <taxon>Eukaryota</taxon>
        <taxon>Metazoa</taxon>
        <taxon>Echinodermata</taxon>
        <taxon>Eleutherozoa</taxon>
        <taxon>Echinozoa</taxon>
        <taxon>Holothuroidea</taxon>
        <taxon>Aspidochirotacea</taxon>
        <taxon>Aspidochirotida</taxon>
        <taxon>Stichopodidae</taxon>
        <taxon>Apostichopus</taxon>
    </lineage>
</organism>
<comment type="caution">
    <text evidence="1">The sequence shown here is derived from an EMBL/GenBank/DDBJ whole genome shotgun (WGS) entry which is preliminary data.</text>
</comment>
<dbReference type="EMBL" id="MRZV01001703">
    <property type="protein sequence ID" value="PIK36296.1"/>
    <property type="molecule type" value="Genomic_DNA"/>
</dbReference>
<gene>
    <name evidence="1" type="ORF">BSL78_26876</name>
</gene>
<proteinExistence type="predicted"/>
<evidence type="ECO:0000313" key="1">
    <source>
        <dbReference type="EMBL" id="PIK36296.1"/>
    </source>
</evidence>